<dbReference type="InParanoid" id="A0A448YIT0"/>
<evidence type="ECO:0000313" key="11">
    <source>
        <dbReference type="EMBL" id="VEU20778.1"/>
    </source>
</evidence>
<comment type="subcellular location">
    <subcellularLocation>
        <location evidence="1">Nucleus</location>
    </subcellularLocation>
</comment>
<evidence type="ECO:0000256" key="5">
    <source>
        <dbReference type="ARBA" id="ARBA00022833"/>
    </source>
</evidence>
<dbReference type="GO" id="GO:0008270">
    <property type="term" value="F:zinc ion binding"/>
    <property type="evidence" value="ECO:0007669"/>
    <property type="project" value="UniProtKB-KW"/>
</dbReference>
<dbReference type="OrthoDB" id="21474at2759"/>
<evidence type="ECO:0000256" key="7">
    <source>
        <dbReference type="ARBA" id="ARBA00061084"/>
    </source>
</evidence>
<organism evidence="11 12">
    <name type="scientific">Brettanomyces naardenensis</name>
    <name type="common">Yeast</name>
    <dbReference type="NCBI Taxonomy" id="13370"/>
    <lineage>
        <taxon>Eukaryota</taxon>
        <taxon>Fungi</taxon>
        <taxon>Dikarya</taxon>
        <taxon>Ascomycota</taxon>
        <taxon>Saccharomycotina</taxon>
        <taxon>Pichiomycetes</taxon>
        <taxon>Pichiales</taxon>
        <taxon>Pichiaceae</taxon>
        <taxon>Brettanomyces</taxon>
    </lineage>
</organism>
<feature type="compositionally biased region" description="Basic residues" evidence="9">
    <location>
        <begin position="63"/>
        <end position="78"/>
    </location>
</feature>
<dbReference type="Gene3D" id="3.30.1490.490">
    <property type="match status" value="1"/>
</dbReference>
<evidence type="ECO:0000256" key="9">
    <source>
        <dbReference type="SAM" id="MobiDB-lite"/>
    </source>
</evidence>
<proteinExistence type="inferred from homology"/>
<dbReference type="PROSITE" id="PS51804">
    <property type="entry name" value="ZF_C2HC_LYAR"/>
    <property type="match status" value="2"/>
</dbReference>
<evidence type="ECO:0000256" key="1">
    <source>
        <dbReference type="ARBA" id="ARBA00004123"/>
    </source>
</evidence>
<dbReference type="InterPro" id="IPR014898">
    <property type="entry name" value="Znf_C2H2_LYAR"/>
</dbReference>
<dbReference type="FunCoup" id="A0A448YIT0">
    <property type="interactions" value="86"/>
</dbReference>
<gene>
    <name evidence="11" type="ORF">BRENAR_LOCUS1513</name>
</gene>
<dbReference type="PANTHER" id="PTHR13100:SF10">
    <property type="entry name" value="CELL GROWTH-REGULATING NUCLEOLAR PROTEIN"/>
    <property type="match status" value="1"/>
</dbReference>
<dbReference type="EMBL" id="CAACVR010000007">
    <property type="protein sequence ID" value="VEU20778.1"/>
    <property type="molecule type" value="Genomic_DNA"/>
</dbReference>
<accession>A0A448YIT0</accession>
<evidence type="ECO:0000256" key="8">
    <source>
        <dbReference type="PROSITE-ProRule" id="PRU01145"/>
    </source>
</evidence>
<keyword evidence="12" id="KW-1185">Reference proteome</keyword>
<dbReference type="InterPro" id="IPR036236">
    <property type="entry name" value="Znf_C2H2_sf"/>
</dbReference>
<dbReference type="AlphaFoldDB" id="A0A448YIT0"/>
<dbReference type="SUPFAM" id="SSF57667">
    <property type="entry name" value="beta-beta-alpha zinc fingers"/>
    <property type="match status" value="2"/>
</dbReference>
<evidence type="ECO:0000259" key="10">
    <source>
        <dbReference type="Pfam" id="PF08790"/>
    </source>
</evidence>
<feature type="region of interest" description="Disordered" evidence="9">
    <location>
        <begin position="63"/>
        <end position="104"/>
    </location>
</feature>
<dbReference type="Proteomes" id="UP000290900">
    <property type="component" value="Unassembled WGS sequence"/>
</dbReference>
<dbReference type="STRING" id="13370.A0A448YIT0"/>
<dbReference type="GO" id="GO:0000122">
    <property type="term" value="P:negative regulation of transcription by RNA polymerase II"/>
    <property type="evidence" value="ECO:0007669"/>
    <property type="project" value="TreeGrafter"/>
</dbReference>
<name>A0A448YIT0_BRENA</name>
<dbReference type="GO" id="GO:0005730">
    <property type="term" value="C:nucleolus"/>
    <property type="evidence" value="ECO:0007669"/>
    <property type="project" value="TreeGrafter"/>
</dbReference>
<feature type="domain" description="Zinc finger C2H2 LYAR-type" evidence="10">
    <location>
        <begin position="30"/>
        <end position="57"/>
    </location>
</feature>
<evidence type="ECO:0000256" key="3">
    <source>
        <dbReference type="ARBA" id="ARBA00022737"/>
    </source>
</evidence>
<sequence length="157" mass="17912">MVSFSCEVCNETVPKKKCNQHQRICRGAYFTCLDCQKTFEGNDYVRHTSCISEAEKYEKGLYKGKKSQKQVKKPTPGKKPKEANETKQVQTPVKGKAEEEPLDLSKFAKKNEPVSLYKVFKKLQKTAKSNKHFEDKKEFLKAVKLTLNENGTLTASL</sequence>
<keyword evidence="6" id="KW-0539">Nucleus</keyword>
<dbReference type="GO" id="GO:0003677">
    <property type="term" value="F:DNA binding"/>
    <property type="evidence" value="ECO:0007669"/>
    <property type="project" value="InterPro"/>
</dbReference>
<keyword evidence="4 8" id="KW-0863">Zinc-finger</keyword>
<keyword evidence="3" id="KW-0677">Repeat</keyword>
<evidence type="ECO:0000256" key="6">
    <source>
        <dbReference type="ARBA" id="ARBA00023242"/>
    </source>
</evidence>
<dbReference type="Pfam" id="PF08790">
    <property type="entry name" value="zf-LYAR"/>
    <property type="match status" value="1"/>
</dbReference>
<protein>
    <submittedName>
        <fullName evidence="11">DEKNAAC101779</fullName>
    </submittedName>
</protein>
<dbReference type="GO" id="GO:0006364">
    <property type="term" value="P:rRNA processing"/>
    <property type="evidence" value="ECO:0007669"/>
    <property type="project" value="TreeGrafter"/>
</dbReference>
<keyword evidence="2" id="KW-0479">Metal-binding</keyword>
<evidence type="ECO:0000256" key="4">
    <source>
        <dbReference type="ARBA" id="ARBA00022771"/>
    </source>
</evidence>
<dbReference type="FunFam" id="3.30.1490.490:FF:000001">
    <property type="entry name" value="cell growth-regulating nucleolar protein-like"/>
    <property type="match status" value="1"/>
</dbReference>
<reference evidence="11 12" key="1">
    <citation type="submission" date="2018-12" db="EMBL/GenBank/DDBJ databases">
        <authorList>
            <person name="Tiukova I."/>
            <person name="Dainat J."/>
        </authorList>
    </citation>
    <scope>NUCLEOTIDE SEQUENCE [LARGE SCALE GENOMIC DNA]</scope>
</reference>
<dbReference type="PANTHER" id="PTHR13100">
    <property type="entry name" value="CELL GROWTH-REGULATING NUCLEOLAR PROTEIN LYAR"/>
    <property type="match status" value="1"/>
</dbReference>
<keyword evidence="5" id="KW-0862">Zinc</keyword>
<evidence type="ECO:0000313" key="12">
    <source>
        <dbReference type="Proteomes" id="UP000290900"/>
    </source>
</evidence>
<dbReference type="InterPro" id="IPR039999">
    <property type="entry name" value="LYAR"/>
</dbReference>
<evidence type="ECO:0000256" key="2">
    <source>
        <dbReference type="ARBA" id="ARBA00022723"/>
    </source>
</evidence>
<comment type="similarity">
    <text evidence="7">Belongs to the UPF0743 family.</text>
</comment>